<gene>
    <name evidence="2" type="ORF">JMF97_28870</name>
</gene>
<feature type="domain" description="DUF5753" evidence="1">
    <location>
        <begin position="103"/>
        <end position="282"/>
    </location>
</feature>
<organism evidence="2 3">
    <name type="scientific">Micromonospora fiedleri</name>
    <dbReference type="NCBI Taxonomy" id="1157498"/>
    <lineage>
        <taxon>Bacteria</taxon>
        <taxon>Bacillati</taxon>
        <taxon>Actinomycetota</taxon>
        <taxon>Actinomycetes</taxon>
        <taxon>Micromonosporales</taxon>
        <taxon>Micromonosporaceae</taxon>
        <taxon>Micromonospora</taxon>
    </lineage>
</organism>
<protein>
    <submittedName>
        <fullName evidence="2">Helix-turn-helix transcriptional regulator</fullName>
    </submittedName>
</protein>
<dbReference type="InterPro" id="IPR010982">
    <property type="entry name" value="Lambda_DNA-bd_dom_sf"/>
</dbReference>
<dbReference type="Pfam" id="PF13560">
    <property type="entry name" value="HTH_31"/>
    <property type="match status" value="1"/>
</dbReference>
<evidence type="ECO:0000313" key="2">
    <source>
        <dbReference type="EMBL" id="MBL6280182.1"/>
    </source>
</evidence>
<sequence>MTDTPDGPGPATVRRRLWRLLDQLRREHGHTQEDIRAAMESSQSKAQRIVNGTSSISPNELRVLLGYYQITPPDQVRHLLDMAHTARKRHWTSAYHTVATTSYRDLLGYEDDAQRITQYHPYLVPSLLQTADYARLLMNINPCHRADPQATDAQVELLRERQDRLINTPRQPTIRIVLDERALTPTSDRGVMRRQITRIQNLVPRLDLAVLTYDTATNARLVGPFTAHEFHNDLDPDLVYVDTPLGDVALIEDPEIVAGYQAAADTLYGRAARGEAAWRLLEKFADADLPVAVAGGSR</sequence>
<name>A0ABS1UUZ2_9ACTN</name>
<dbReference type="SUPFAM" id="SSF47413">
    <property type="entry name" value="lambda repressor-like DNA-binding domains"/>
    <property type="match status" value="1"/>
</dbReference>
<dbReference type="InterPro" id="IPR001387">
    <property type="entry name" value="Cro/C1-type_HTH"/>
</dbReference>
<dbReference type="InterPro" id="IPR043917">
    <property type="entry name" value="DUF5753"/>
</dbReference>
<reference evidence="2 3" key="1">
    <citation type="submission" date="2021-01" db="EMBL/GenBank/DDBJ databases">
        <title>Genome sequencing of Micromonospora fiedleri MG-37.</title>
        <authorList>
            <person name="Moreland P.E.J."/>
            <person name="Stach J.E.M."/>
        </authorList>
    </citation>
    <scope>NUCLEOTIDE SEQUENCE [LARGE SCALE GENOMIC DNA]</scope>
    <source>
        <strain evidence="2 3">MG-37</strain>
    </source>
</reference>
<evidence type="ECO:0000313" key="3">
    <source>
        <dbReference type="Proteomes" id="UP000661193"/>
    </source>
</evidence>
<accession>A0ABS1UUZ2</accession>
<dbReference type="CDD" id="cd00093">
    <property type="entry name" value="HTH_XRE"/>
    <property type="match status" value="1"/>
</dbReference>
<comment type="caution">
    <text evidence="2">The sequence shown here is derived from an EMBL/GenBank/DDBJ whole genome shotgun (WGS) entry which is preliminary data.</text>
</comment>
<dbReference type="Pfam" id="PF19054">
    <property type="entry name" value="DUF5753"/>
    <property type="match status" value="1"/>
</dbReference>
<proteinExistence type="predicted"/>
<dbReference type="EMBL" id="JAETXL010000015">
    <property type="protein sequence ID" value="MBL6280182.1"/>
    <property type="molecule type" value="Genomic_DNA"/>
</dbReference>
<evidence type="ECO:0000259" key="1">
    <source>
        <dbReference type="Pfam" id="PF19054"/>
    </source>
</evidence>
<keyword evidence="3" id="KW-1185">Reference proteome</keyword>
<dbReference type="Proteomes" id="UP000661193">
    <property type="component" value="Unassembled WGS sequence"/>
</dbReference>
<dbReference type="RefSeq" id="WP_203224409.1">
    <property type="nucleotide sequence ID" value="NZ_JAETXL010000015.1"/>
</dbReference>
<dbReference type="Gene3D" id="1.10.260.40">
    <property type="entry name" value="lambda repressor-like DNA-binding domains"/>
    <property type="match status" value="1"/>
</dbReference>